<evidence type="ECO:0000256" key="5">
    <source>
        <dbReference type="ARBA" id="ARBA00022989"/>
    </source>
</evidence>
<sequence>MDQSQRPPHYNWRYIFNVALEYRPLLIKANLIALLATCVSVPLPLLMPLLVDEVLLDKPAALVRWCDDFFPADWQGPVLYITAVLLITVVLRAIALGLNVWQGRQFSVISKEVIFRIREGLLQRLKRISMAEYELLGSGAVSSHFVTDLDTVDRFVGASVSRMLIALLTIIGTAVVLIWMHWQLALFILLLNPLVVWLTMTIGKRVKDLKAKENKAYERFQGGLTEVLEAIYQIRAANRENHYLQGLVGDARALRDHSTRFEWRSEAASRFSFMVFLIGFDLFRALSMIMVVYSDLSIGQMMAVFGYLWFMMGPVQEVLGIQYAFYGAKAALQRVNRLADLDEEPDYPHQSDPFAGKSSVSVELNDIHFSYIPGQEVLRGLSLKIEAGQKIALVGASGGGKSTLVQVLLGLYQAEKGRVLFEGVSVEKIGLDRVRENVVTVLQQPALFNDSVRGNLTLGRDYTDQQLWQALAVAQLEVFVRQLDEGLDTMVGRQGVRLSGGQRQRLAIARMVLADPKVVVLDEATSALDAETEYNLHRDLAGFLRGRTTIIVAHRLSAVKQADHVYVFEDGQVAEQGGHEELLKQNGLYTRLYGQHQQH</sequence>
<dbReference type="PANTHER" id="PTHR43394:SF1">
    <property type="entry name" value="ATP-BINDING CASSETTE SUB-FAMILY B MEMBER 10, MITOCHONDRIAL"/>
    <property type="match status" value="1"/>
</dbReference>
<gene>
    <name evidence="10" type="ORF">AMJAP_1112</name>
</gene>
<feature type="transmembrane region" description="Helical" evidence="7">
    <location>
        <begin position="78"/>
        <end position="101"/>
    </location>
</feature>
<feature type="transmembrane region" description="Helical" evidence="7">
    <location>
        <begin position="31"/>
        <end position="51"/>
    </location>
</feature>
<accession>A0A7R6PLJ3</accession>
<feature type="transmembrane region" description="Helical" evidence="7">
    <location>
        <begin position="271"/>
        <end position="293"/>
    </location>
</feature>
<dbReference type="EMBL" id="AP014545">
    <property type="protein sequence ID" value="BBB25708.1"/>
    <property type="molecule type" value="Genomic_DNA"/>
</dbReference>
<name>A0A7R6PLJ3_9GAMM</name>
<evidence type="ECO:0000313" key="11">
    <source>
        <dbReference type="Proteomes" id="UP000595663"/>
    </source>
</evidence>
<evidence type="ECO:0000256" key="4">
    <source>
        <dbReference type="ARBA" id="ARBA00022840"/>
    </source>
</evidence>
<dbReference type="PANTHER" id="PTHR43394">
    <property type="entry name" value="ATP-DEPENDENT PERMEASE MDL1, MITOCHONDRIAL"/>
    <property type="match status" value="1"/>
</dbReference>
<dbReference type="InterPro" id="IPR011527">
    <property type="entry name" value="ABC1_TM_dom"/>
</dbReference>
<organism evidence="10 11">
    <name type="scientific">Amphritea japonica ATCC BAA-1530</name>
    <dbReference type="NCBI Taxonomy" id="1278309"/>
    <lineage>
        <taxon>Bacteria</taxon>
        <taxon>Pseudomonadati</taxon>
        <taxon>Pseudomonadota</taxon>
        <taxon>Gammaproteobacteria</taxon>
        <taxon>Oceanospirillales</taxon>
        <taxon>Oceanospirillaceae</taxon>
        <taxon>Amphritea</taxon>
    </lineage>
</organism>
<keyword evidence="3" id="KW-0547">Nucleotide-binding</keyword>
<dbReference type="Pfam" id="PF00005">
    <property type="entry name" value="ABC_tran"/>
    <property type="match status" value="1"/>
</dbReference>
<dbReference type="GO" id="GO:0005524">
    <property type="term" value="F:ATP binding"/>
    <property type="evidence" value="ECO:0007669"/>
    <property type="project" value="UniProtKB-KW"/>
</dbReference>
<dbReference type="GO" id="GO:0005886">
    <property type="term" value="C:plasma membrane"/>
    <property type="evidence" value="ECO:0007669"/>
    <property type="project" value="UniProtKB-SubCell"/>
</dbReference>
<evidence type="ECO:0000256" key="3">
    <source>
        <dbReference type="ARBA" id="ARBA00022741"/>
    </source>
</evidence>
<protein>
    <submittedName>
        <fullName evidence="10">ABC transporter ATP-binding protein</fullName>
    </submittedName>
</protein>
<dbReference type="SUPFAM" id="SSF52540">
    <property type="entry name" value="P-loop containing nucleoside triphosphate hydrolases"/>
    <property type="match status" value="1"/>
</dbReference>
<dbReference type="AlphaFoldDB" id="A0A7R6PLJ3"/>
<dbReference type="PROSITE" id="PS00211">
    <property type="entry name" value="ABC_TRANSPORTER_1"/>
    <property type="match status" value="1"/>
</dbReference>
<dbReference type="InterPro" id="IPR017871">
    <property type="entry name" value="ABC_transporter-like_CS"/>
</dbReference>
<dbReference type="CDD" id="cd07346">
    <property type="entry name" value="ABC_6TM_exporters"/>
    <property type="match status" value="1"/>
</dbReference>
<feature type="domain" description="ABC transmembrane type-1" evidence="9">
    <location>
        <begin position="31"/>
        <end position="327"/>
    </location>
</feature>
<reference evidence="10 11" key="1">
    <citation type="journal article" date="2008" name="Int. J. Syst. Evol. Microbiol.">
        <title>Amphritea japonica sp. nov. and Amphritea balenae sp. nov., isolated from the sediment adjacent to sperm whale carcasses off Kagoshima, Japan.</title>
        <authorList>
            <person name="Miyazaki M."/>
            <person name="Nogi Y."/>
            <person name="Fujiwara Y."/>
            <person name="Kawato M."/>
            <person name="Nagahama T."/>
            <person name="Kubokawa K."/>
            <person name="Horikoshi K."/>
        </authorList>
    </citation>
    <scope>NUCLEOTIDE SEQUENCE [LARGE SCALE GENOMIC DNA]</scope>
    <source>
        <strain evidence="10 11">ATCC BAA-1530</strain>
    </source>
</reference>
<dbReference type="GO" id="GO:0015421">
    <property type="term" value="F:ABC-type oligopeptide transporter activity"/>
    <property type="evidence" value="ECO:0007669"/>
    <property type="project" value="TreeGrafter"/>
</dbReference>
<dbReference type="Gene3D" id="1.20.1560.10">
    <property type="entry name" value="ABC transporter type 1, transmembrane domain"/>
    <property type="match status" value="1"/>
</dbReference>
<evidence type="ECO:0000256" key="1">
    <source>
        <dbReference type="ARBA" id="ARBA00004651"/>
    </source>
</evidence>
<dbReference type="SUPFAM" id="SSF90123">
    <property type="entry name" value="ABC transporter transmembrane region"/>
    <property type="match status" value="1"/>
</dbReference>
<keyword evidence="11" id="KW-1185">Reference proteome</keyword>
<feature type="transmembrane region" description="Helical" evidence="7">
    <location>
        <begin position="305"/>
        <end position="326"/>
    </location>
</feature>
<dbReference type="InterPro" id="IPR003439">
    <property type="entry name" value="ABC_transporter-like_ATP-bd"/>
</dbReference>
<dbReference type="PROSITE" id="PS50893">
    <property type="entry name" value="ABC_TRANSPORTER_2"/>
    <property type="match status" value="1"/>
</dbReference>
<proteinExistence type="predicted"/>
<dbReference type="OrthoDB" id="9806127at2"/>
<dbReference type="InterPro" id="IPR027417">
    <property type="entry name" value="P-loop_NTPase"/>
</dbReference>
<dbReference type="Gene3D" id="3.40.50.300">
    <property type="entry name" value="P-loop containing nucleotide triphosphate hydrolases"/>
    <property type="match status" value="1"/>
</dbReference>
<dbReference type="KEGG" id="ajp:AMJAP_1112"/>
<feature type="domain" description="ABC transporter" evidence="8">
    <location>
        <begin position="362"/>
        <end position="595"/>
    </location>
</feature>
<feature type="transmembrane region" description="Helical" evidence="7">
    <location>
        <begin position="186"/>
        <end position="203"/>
    </location>
</feature>
<evidence type="ECO:0000259" key="8">
    <source>
        <dbReference type="PROSITE" id="PS50893"/>
    </source>
</evidence>
<dbReference type="GO" id="GO:0016887">
    <property type="term" value="F:ATP hydrolysis activity"/>
    <property type="evidence" value="ECO:0007669"/>
    <property type="project" value="InterPro"/>
</dbReference>
<keyword evidence="6 7" id="KW-0472">Membrane</keyword>
<dbReference type="InterPro" id="IPR039421">
    <property type="entry name" value="Type_1_exporter"/>
</dbReference>
<dbReference type="FunFam" id="3.40.50.300:FF:001492">
    <property type="entry name" value="ABC transporter ATP-binding protein/permease"/>
    <property type="match status" value="1"/>
</dbReference>
<evidence type="ECO:0000256" key="2">
    <source>
        <dbReference type="ARBA" id="ARBA00022692"/>
    </source>
</evidence>
<dbReference type="RefSeq" id="WP_019622136.1">
    <property type="nucleotide sequence ID" value="NZ_AP014545.1"/>
</dbReference>
<evidence type="ECO:0000313" key="10">
    <source>
        <dbReference type="EMBL" id="BBB25708.1"/>
    </source>
</evidence>
<comment type="subcellular location">
    <subcellularLocation>
        <location evidence="1">Cell membrane</location>
        <topology evidence="1">Multi-pass membrane protein</topology>
    </subcellularLocation>
</comment>
<keyword evidence="2 7" id="KW-0812">Transmembrane</keyword>
<evidence type="ECO:0000256" key="7">
    <source>
        <dbReference type="SAM" id="Phobius"/>
    </source>
</evidence>
<dbReference type="InterPro" id="IPR003593">
    <property type="entry name" value="AAA+_ATPase"/>
</dbReference>
<dbReference type="Pfam" id="PF00664">
    <property type="entry name" value="ABC_membrane"/>
    <property type="match status" value="1"/>
</dbReference>
<dbReference type="InterPro" id="IPR036640">
    <property type="entry name" value="ABC1_TM_sf"/>
</dbReference>
<dbReference type="SMART" id="SM00382">
    <property type="entry name" value="AAA"/>
    <property type="match status" value="1"/>
</dbReference>
<dbReference type="Proteomes" id="UP000595663">
    <property type="component" value="Chromosome"/>
</dbReference>
<keyword evidence="4 10" id="KW-0067">ATP-binding</keyword>
<evidence type="ECO:0000256" key="6">
    <source>
        <dbReference type="ARBA" id="ARBA00023136"/>
    </source>
</evidence>
<feature type="transmembrane region" description="Helical" evidence="7">
    <location>
        <begin position="163"/>
        <end position="180"/>
    </location>
</feature>
<dbReference type="PROSITE" id="PS50929">
    <property type="entry name" value="ABC_TM1F"/>
    <property type="match status" value="1"/>
</dbReference>
<keyword evidence="5 7" id="KW-1133">Transmembrane helix</keyword>
<evidence type="ECO:0000259" key="9">
    <source>
        <dbReference type="PROSITE" id="PS50929"/>
    </source>
</evidence>